<protein>
    <submittedName>
        <fullName evidence="2">Uncharacterized protein</fullName>
    </submittedName>
</protein>
<reference evidence="2" key="2">
    <citation type="journal article" date="2023" name="Microbiome">
        <title>Synthase-selected sorting approach identifies a beta-lactone synthase in a nudibranch symbiotic bacterium.</title>
        <authorList>
            <person name="Dzunkova M."/>
            <person name="La Clair J.J."/>
            <person name="Tyml T."/>
            <person name="Doud D."/>
            <person name="Schulz F."/>
            <person name="Piquer-Esteban S."/>
            <person name="Porcel Sanchis D."/>
            <person name="Osborn A."/>
            <person name="Robinson D."/>
            <person name="Louie K.B."/>
            <person name="Bowen B.P."/>
            <person name="Bowers R.M."/>
            <person name="Lee J."/>
            <person name="Arnau V."/>
            <person name="Diaz-Villanueva W."/>
            <person name="Stepanauskas R."/>
            <person name="Gosliner T."/>
            <person name="Date S.V."/>
            <person name="Northen T.R."/>
            <person name="Cheng J.F."/>
            <person name="Burkart M.D."/>
            <person name="Woyke T."/>
        </authorList>
    </citation>
    <scope>NUCLEOTIDE SEQUENCE</scope>
    <source>
        <strain evidence="2">Df01</strain>
    </source>
</reference>
<dbReference type="EMBL" id="JANQAO010000001">
    <property type="protein sequence ID" value="MDM5146835.1"/>
    <property type="molecule type" value="Genomic_DNA"/>
</dbReference>
<reference evidence="2" key="1">
    <citation type="submission" date="2022-08" db="EMBL/GenBank/DDBJ databases">
        <authorList>
            <person name="Dzunkova M."/>
            <person name="La Clair J."/>
            <person name="Tyml T."/>
            <person name="Doud D."/>
            <person name="Schulz F."/>
            <person name="Piquer S."/>
            <person name="Porcel Sanchis D."/>
            <person name="Osborn A."/>
            <person name="Robinson D."/>
            <person name="Louie K.B."/>
            <person name="Bowen B.P."/>
            <person name="Bowers R."/>
            <person name="Lee J."/>
            <person name="Arnau Llombart V."/>
            <person name="Diaz Villanueva W."/>
            <person name="Gosliner T."/>
            <person name="Northen T."/>
            <person name="Cheng J.-F."/>
            <person name="Burkart M.D."/>
            <person name="Woyke T."/>
        </authorList>
    </citation>
    <scope>NUCLEOTIDE SEQUENCE</scope>
    <source>
        <strain evidence="2">Df01</strain>
    </source>
</reference>
<keyword evidence="3" id="KW-1185">Reference proteome</keyword>
<name>A0ABT7QK76_9GAMM</name>
<evidence type="ECO:0000313" key="2">
    <source>
        <dbReference type="EMBL" id="MDM5146835.1"/>
    </source>
</evidence>
<evidence type="ECO:0000256" key="1">
    <source>
        <dbReference type="SAM" id="Phobius"/>
    </source>
</evidence>
<sequence length="81" mass="9051">MQTICTNDSSRPRVTDKRFSRLGVITLWTIIFHVDAHAYIDPGSGAAIVTAILGAFGAVTYTCRKYYHKVKALFSKKNKDD</sequence>
<feature type="transmembrane region" description="Helical" evidence="1">
    <location>
        <begin position="46"/>
        <end position="67"/>
    </location>
</feature>
<keyword evidence="1" id="KW-1133">Transmembrane helix</keyword>
<keyword evidence="1" id="KW-0812">Transmembrane</keyword>
<gene>
    <name evidence="2" type="ORF">NQX30_00315</name>
</gene>
<accession>A0ABT7QK76</accession>
<proteinExistence type="predicted"/>
<organism evidence="2 3">
    <name type="scientific">Candidatus Doriopsillibacter californiensis</name>
    <dbReference type="NCBI Taxonomy" id="2970740"/>
    <lineage>
        <taxon>Bacteria</taxon>
        <taxon>Pseudomonadati</taxon>
        <taxon>Pseudomonadota</taxon>
        <taxon>Gammaproteobacteria</taxon>
        <taxon>Candidatus Tethybacterales</taxon>
        <taxon>Candidatus Persebacteraceae</taxon>
        <taxon>Candidatus Doriopsillibacter</taxon>
    </lineage>
</organism>
<feature type="transmembrane region" description="Helical" evidence="1">
    <location>
        <begin position="21"/>
        <end position="40"/>
    </location>
</feature>
<dbReference type="Proteomes" id="UP001168167">
    <property type="component" value="Unassembled WGS sequence"/>
</dbReference>
<evidence type="ECO:0000313" key="3">
    <source>
        <dbReference type="Proteomes" id="UP001168167"/>
    </source>
</evidence>
<keyword evidence="1" id="KW-0472">Membrane</keyword>
<comment type="caution">
    <text evidence="2">The sequence shown here is derived from an EMBL/GenBank/DDBJ whole genome shotgun (WGS) entry which is preliminary data.</text>
</comment>